<dbReference type="Gene3D" id="3.90.320.10">
    <property type="match status" value="1"/>
</dbReference>
<sequence length="313" mass="35499">MAYKKVFDANKATREEWLEFRKSGIGGSDMAAILGLSNYRSALDVWMDKTGRTIPSKDDGNRFTYWGTKLESIVADEFAIRTGYSVRNNNFTLQSVEYPFLLANIDREIVGIDAGLECKTASAFKVDEWQGDSVPDAYYIQCQHYMAVTGKASWWIAALVGGNDYYYKEIPRNDNVIEAIIEAAQEFWSFVLTDTMPAVDGSDSCQEALRQLYSNTQSESIQLEDSADIYAEEYLKAKADKKDAEERAKEAQNNLCLLLANNEVGYTNKHKITWKYRKAIDGFDKKGLAADYPDIFSKYVIKNEPSRTQFSCK</sequence>
<dbReference type="PANTHER" id="PTHR46609">
    <property type="entry name" value="EXONUCLEASE, PHAGE-TYPE/RECB, C-TERMINAL DOMAIN-CONTAINING PROTEIN"/>
    <property type="match status" value="1"/>
</dbReference>
<keyword evidence="3" id="KW-0540">Nuclease</keyword>
<dbReference type="InterPro" id="IPR017482">
    <property type="entry name" value="Lambda-type_endonuclease"/>
</dbReference>
<dbReference type="InterPro" id="IPR019080">
    <property type="entry name" value="YqaJ_viral_recombinase"/>
</dbReference>
<keyword evidence="3" id="KW-0378">Hydrolase</keyword>
<dbReference type="Pfam" id="PF09588">
    <property type="entry name" value="YqaJ"/>
    <property type="match status" value="1"/>
</dbReference>
<feature type="domain" description="YqaJ viral recombinase" evidence="2">
    <location>
        <begin position="16"/>
        <end position="151"/>
    </location>
</feature>
<organism evidence="3">
    <name type="scientific">Siphoviridae sp. cttkn18</name>
    <dbReference type="NCBI Taxonomy" id="2823607"/>
    <lineage>
        <taxon>Viruses</taxon>
        <taxon>Duplodnaviria</taxon>
        <taxon>Heunggongvirae</taxon>
        <taxon>Uroviricota</taxon>
        <taxon>Caudoviricetes</taxon>
    </lineage>
</organism>
<dbReference type="GO" id="GO:0004527">
    <property type="term" value="F:exonuclease activity"/>
    <property type="evidence" value="ECO:0007669"/>
    <property type="project" value="UniProtKB-KW"/>
</dbReference>
<name>A0A8S5LF40_9CAUD</name>
<evidence type="ECO:0000259" key="2">
    <source>
        <dbReference type="Pfam" id="PF09588"/>
    </source>
</evidence>
<reference evidence="3" key="1">
    <citation type="journal article" date="2021" name="Proc. Natl. Acad. Sci. U.S.A.">
        <title>A Catalog of Tens of Thousands of Viruses from Human Metagenomes Reveals Hidden Associations with Chronic Diseases.</title>
        <authorList>
            <person name="Tisza M.J."/>
            <person name="Buck C.B."/>
        </authorList>
    </citation>
    <scope>NUCLEOTIDE SEQUENCE</scope>
    <source>
        <strain evidence="3">Cttkn18</strain>
    </source>
</reference>
<dbReference type="EMBL" id="BK014703">
    <property type="protein sequence ID" value="DAD68481.1"/>
    <property type="molecule type" value="Genomic_DNA"/>
</dbReference>
<proteinExistence type="predicted"/>
<accession>A0A8S5LF40</accession>
<feature type="coiled-coil region" evidence="1">
    <location>
        <begin position="227"/>
        <end position="254"/>
    </location>
</feature>
<evidence type="ECO:0000256" key="1">
    <source>
        <dbReference type="SAM" id="Coils"/>
    </source>
</evidence>
<dbReference type="NCBIfam" id="TIGR03033">
    <property type="entry name" value="phage_rel_nuc"/>
    <property type="match status" value="1"/>
</dbReference>
<evidence type="ECO:0000313" key="3">
    <source>
        <dbReference type="EMBL" id="DAD68481.1"/>
    </source>
</evidence>
<keyword evidence="1" id="KW-0175">Coiled coil</keyword>
<dbReference type="PANTHER" id="PTHR46609:SF6">
    <property type="entry name" value="EXONUCLEASE, PHAGE-TYPE_RECB, C-TERMINAL DOMAIN-CONTAINING PROTEIN-RELATED"/>
    <property type="match status" value="1"/>
</dbReference>
<dbReference type="SUPFAM" id="SSF52980">
    <property type="entry name" value="Restriction endonuclease-like"/>
    <property type="match status" value="1"/>
</dbReference>
<keyword evidence="3" id="KW-0269">Exonuclease</keyword>
<dbReference type="InterPro" id="IPR051703">
    <property type="entry name" value="NF-kappa-B_Signaling_Reg"/>
</dbReference>
<dbReference type="InterPro" id="IPR011335">
    <property type="entry name" value="Restrct_endonuc-II-like"/>
</dbReference>
<protein>
    <submittedName>
        <fullName evidence="3">Exonuclease</fullName>
    </submittedName>
</protein>
<dbReference type="InterPro" id="IPR011604">
    <property type="entry name" value="PDDEXK-like_dom_sf"/>
</dbReference>